<name>A0A5N6X980_9EURO</name>
<sequence length="269" mass="30527">MGLNITHLVGDKYKTQQQYSLLSSNNPEDVESSESSPTVSTRWSGLRFGGHAWLKTTAVAATISTGIAVAMLFFTFLGWNMCSSSQQKSLLKTPVPSFPKEIRFFEYNQTYMNPPSPESDMAWNKLLPDGRGYIYVKNGAQYGMEPGVEKETGEIYGVSMYHQIHCLGVIRRNYYNFAMGIQNDALADLKKEAERQIRNEHIGHCFDYLRQAFECSADMTLEWPRTEKDGRRFQTDGRGIPHVCTSKDAIKAFMELHGYREAHNHDIAA</sequence>
<dbReference type="AlphaFoldDB" id="A0A5N6X980"/>
<reference evidence="5" key="1">
    <citation type="submission" date="2019-04" db="EMBL/GenBank/DDBJ databases">
        <title>Friends and foes A comparative genomics studyof 23 Aspergillus species from section Flavi.</title>
        <authorList>
            <consortium name="DOE Joint Genome Institute"/>
            <person name="Kjaerbolling I."/>
            <person name="Vesth T."/>
            <person name="Frisvad J.C."/>
            <person name="Nybo J.L."/>
            <person name="Theobald S."/>
            <person name="Kildgaard S."/>
            <person name="Isbrandt T."/>
            <person name="Kuo A."/>
            <person name="Sato A."/>
            <person name="Lyhne E.K."/>
            <person name="Kogle M.E."/>
            <person name="Wiebenga A."/>
            <person name="Kun R.S."/>
            <person name="Lubbers R.J."/>
            <person name="Makela M.R."/>
            <person name="Barry K."/>
            <person name="Chovatia M."/>
            <person name="Clum A."/>
            <person name="Daum C."/>
            <person name="Haridas S."/>
            <person name="He G."/>
            <person name="LaButti K."/>
            <person name="Lipzen A."/>
            <person name="Mondo S."/>
            <person name="Riley R."/>
            <person name="Salamov A."/>
            <person name="Simmons B.A."/>
            <person name="Magnuson J.K."/>
            <person name="Henrissat B."/>
            <person name="Mortensen U.H."/>
            <person name="Larsen T.O."/>
            <person name="Devries R.P."/>
            <person name="Grigoriev I.V."/>
            <person name="Machida M."/>
            <person name="Baker S.E."/>
            <person name="Andersen M.R."/>
        </authorList>
    </citation>
    <scope>NUCLEOTIDE SEQUENCE [LARGE SCALE GENOMIC DNA]</scope>
    <source>
        <strain evidence="5">CBS 130017</strain>
    </source>
</reference>
<keyword evidence="3" id="KW-0812">Transmembrane</keyword>
<comment type="similarity">
    <text evidence="2">Belongs to the ustYa family.</text>
</comment>
<accession>A0A5N6X980</accession>
<keyword evidence="3" id="KW-0472">Membrane</keyword>
<dbReference type="PANTHER" id="PTHR33365:SF4">
    <property type="entry name" value="CYCLOCHLOROTINE BIOSYNTHESIS PROTEIN O"/>
    <property type="match status" value="1"/>
</dbReference>
<dbReference type="InterPro" id="IPR021765">
    <property type="entry name" value="UstYa-like"/>
</dbReference>
<evidence type="ECO:0000313" key="5">
    <source>
        <dbReference type="Proteomes" id="UP000325945"/>
    </source>
</evidence>
<dbReference type="EMBL" id="ML741779">
    <property type="protein sequence ID" value="KAE8329408.1"/>
    <property type="molecule type" value="Genomic_DNA"/>
</dbReference>
<feature type="transmembrane region" description="Helical" evidence="3">
    <location>
        <begin position="52"/>
        <end position="79"/>
    </location>
</feature>
<evidence type="ECO:0000256" key="1">
    <source>
        <dbReference type="ARBA" id="ARBA00004685"/>
    </source>
</evidence>
<protein>
    <recommendedName>
        <fullName evidence="6">Tat pathway signal sequence</fullName>
    </recommendedName>
</protein>
<organism evidence="4 5">
    <name type="scientific">Aspergillus sergii</name>
    <dbReference type="NCBI Taxonomy" id="1034303"/>
    <lineage>
        <taxon>Eukaryota</taxon>
        <taxon>Fungi</taxon>
        <taxon>Dikarya</taxon>
        <taxon>Ascomycota</taxon>
        <taxon>Pezizomycotina</taxon>
        <taxon>Eurotiomycetes</taxon>
        <taxon>Eurotiomycetidae</taxon>
        <taxon>Eurotiales</taxon>
        <taxon>Aspergillaceae</taxon>
        <taxon>Aspergillus</taxon>
        <taxon>Aspergillus subgen. Circumdati</taxon>
    </lineage>
</organism>
<gene>
    <name evidence="4" type="ORF">BDV39DRAFT_203040</name>
</gene>
<evidence type="ECO:0008006" key="6">
    <source>
        <dbReference type="Google" id="ProtNLM"/>
    </source>
</evidence>
<dbReference type="Proteomes" id="UP000325945">
    <property type="component" value="Unassembled WGS sequence"/>
</dbReference>
<dbReference type="GO" id="GO:0043386">
    <property type="term" value="P:mycotoxin biosynthetic process"/>
    <property type="evidence" value="ECO:0007669"/>
    <property type="project" value="InterPro"/>
</dbReference>
<comment type="pathway">
    <text evidence="1">Mycotoxin biosynthesis.</text>
</comment>
<evidence type="ECO:0000256" key="2">
    <source>
        <dbReference type="ARBA" id="ARBA00035112"/>
    </source>
</evidence>
<dbReference type="Pfam" id="PF11807">
    <property type="entry name" value="UstYa"/>
    <property type="match status" value="1"/>
</dbReference>
<proteinExistence type="inferred from homology"/>
<evidence type="ECO:0000256" key="3">
    <source>
        <dbReference type="SAM" id="Phobius"/>
    </source>
</evidence>
<keyword evidence="3" id="KW-1133">Transmembrane helix</keyword>
<keyword evidence="5" id="KW-1185">Reference proteome</keyword>
<evidence type="ECO:0000313" key="4">
    <source>
        <dbReference type="EMBL" id="KAE8329408.1"/>
    </source>
</evidence>
<dbReference type="PANTHER" id="PTHR33365">
    <property type="entry name" value="YALI0B05434P"/>
    <property type="match status" value="1"/>
</dbReference>